<accession>A0A2Z2MED2</accession>
<dbReference type="InterPro" id="IPR011856">
    <property type="entry name" value="tRNA_endonuc-like_dom_sf"/>
</dbReference>
<dbReference type="Pfam" id="PF01939">
    <property type="entry name" value="NucS_C"/>
    <property type="match status" value="1"/>
</dbReference>
<dbReference type="Gene3D" id="3.40.1350.10">
    <property type="match status" value="1"/>
</dbReference>
<evidence type="ECO:0000313" key="2">
    <source>
        <dbReference type="EMBL" id="ASJ00821.1"/>
    </source>
</evidence>
<organism evidence="2 3">
    <name type="scientific">Thermococcus gorgonarius</name>
    <dbReference type="NCBI Taxonomy" id="71997"/>
    <lineage>
        <taxon>Archaea</taxon>
        <taxon>Methanobacteriati</taxon>
        <taxon>Methanobacteriota</taxon>
        <taxon>Thermococci</taxon>
        <taxon>Thermococcales</taxon>
        <taxon>Thermococcaceae</taxon>
        <taxon>Thermococcus</taxon>
    </lineage>
</organism>
<evidence type="ECO:0000259" key="1">
    <source>
        <dbReference type="Pfam" id="PF01939"/>
    </source>
</evidence>
<protein>
    <recommendedName>
        <fullName evidence="1">Endonuclease NucS C-terminal domain-containing protein</fullName>
    </recommendedName>
</protein>
<proteinExistence type="predicted"/>
<dbReference type="EMBL" id="CP014855">
    <property type="protein sequence ID" value="ASJ00821.1"/>
    <property type="molecule type" value="Genomic_DNA"/>
</dbReference>
<dbReference type="Proteomes" id="UP000250134">
    <property type="component" value="Chromosome"/>
</dbReference>
<reference evidence="2 3" key="1">
    <citation type="submission" date="2016-03" db="EMBL/GenBank/DDBJ databases">
        <title>Complete genome sequence of Thermococcus gorgonarius.</title>
        <authorList>
            <person name="Oger P.M."/>
        </authorList>
    </citation>
    <scope>NUCLEOTIDE SEQUENCE [LARGE SCALE GENOMIC DNA]</scope>
    <source>
        <strain evidence="2 3">W-12</strain>
    </source>
</reference>
<feature type="domain" description="Endonuclease NucS C-terminal" evidence="1">
    <location>
        <begin position="23"/>
        <end position="111"/>
    </location>
</feature>
<dbReference type="GO" id="GO:0004519">
    <property type="term" value="F:endonuclease activity"/>
    <property type="evidence" value="ECO:0007669"/>
    <property type="project" value="InterPro"/>
</dbReference>
<gene>
    <name evidence="2" type="ORF">A3K92_04660</name>
</gene>
<dbReference type="KEGG" id="tgg:A3K92_04660"/>
<dbReference type="AlphaFoldDB" id="A0A2Z2MED2"/>
<keyword evidence="3" id="KW-1185">Reference proteome</keyword>
<sequence>MAILIVKNGQQVIRVEESKFENEAYLQNYIAENPELIPLEEIHSESRNFIVTIREFETSSGPIDILAIDNAGDIYIIETKLSKNADKRKVLAQILDYVAALWEEYSENPDKFVEALGIDTSEDVLSNITENLSNSNFKLIVAMDSLDARLKTLIRFLKSHSTFDVYALEFDYYKLSDDDKTYEIFVPKLFGVESTEKKLRTTRRKWTVESFMNYVETELYAQFPERAQAIKAIYQHALEKGWNVRAGQSRGGSINLVPPNPLISDGRSILTVYAEYGTVQVSFGWINDNEIGNAAARIIAEKLKKAGMKLQSDYRNRYVGIPERLWVPNPKVLLEIIDEITKLPKSDQTLS</sequence>
<dbReference type="InterPro" id="IPR048301">
    <property type="entry name" value="NucS_C"/>
</dbReference>
<evidence type="ECO:0000313" key="3">
    <source>
        <dbReference type="Proteomes" id="UP000250134"/>
    </source>
</evidence>
<name>A0A2Z2MED2_THEGO</name>
<dbReference type="GO" id="GO:0003676">
    <property type="term" value="F:nucleic acid binding"/>
    <property type="evidence" value="ECO:0007669"/>
    <property type="project" value="InterPro"/>
</dbReference>